<evidence type="ECO:0000259" key="3">
    <source>
        <dbReference type="PROSITE" id="PS50893"/>
    </source>
</evidence>
<evidence type="ECO:0000313" key="4">
    <source>
        <dbReference type="EMBL" id="AEM38339.1"/>
    </source>
</evidence>
<dbReference type="Proteomes" id="UP000001037">
    <property type="component" value="Chromosome"/>
</dbReference>
<dbReference type="SUPFAM" id="SSF52540">
    <property type="entry name" value="P-loop containing nucleoside triphosphate hydrolases"/>
    <property type="match status" value="1"/>
</dbReference>
<dbReference type="InterPro" id="IPR003439">
    <property type="entry name" value="ABC_transporter-like_ATP-bd"/>
</dbReference>
<dbReference type="STRING" id="694429.Pyrfu_0468"/>
<dbReference type="GeneID" id="11140115"/>
<dbReference type="Gene3D" id="3.40.50.300">
    <property type="entry name" value="P-loop containing nucleotide triphosphate hydrolases"/>
    <property type="match status" value="1"/>
</dbReference>
<proteinExistence type="predicted"/>
<feature type="domain" description="ABC transporter" evidence="3">
    <location>
        <begin position="6"/>
        <end position="222"/>
    </location>
</feature>
<dbReference type="InterPro" id="IPR003593">
    <property type="entry name" value="AAA+_ATPase"/>
</dbReference>
<accession>G0EGG5</accession>
<evidence type="ECO:0000313" key="5">
    <source>
        <dbReference type="Proteomes" id="UP000001037"/>
    </source>
</evidence>
<dbReference type="PANTHER" id="PTHR43158">
    <property type="entry name" value="SKFA PEPTIDE EXPORT ATP-BINDING PROTEIN SKFE"/>
    <property type="match status" value="1"/>
</dbReference>
<dbReference type="PROSITE" id="PS50893">
    <property type="entry name" value="ABC_TRANSPORTER_2"/>
    <property type="match status" value="1"/>
</dbReference>
<keyword evidence="5" id="KW-1185">Reference proteome</keyword>
<dbReference type="KEGG" id="pfm:Pyrfu_0468"/>
<dbReference type="RefSeq" id="WP_014026016.1">
    <property type="nucleotide sequence ID" value="NC_015931.1"/>
</dbReference>
<organism evidence="4 5">
    <name type="scientific">Pyrolobus fumarii (strain DSM 11204 / 1A)</name>
    <dbReference type="NCBI Taxonomy" id="694429"/>
    <lineage>
        <taxon>Archaea</taxon>
        <taxon>Thermoproteota</taxon>
        <taxon>Thermoprotei</taxon>
        <taxon>Desulfurococcales</taxon>
        <taxon>Pyrodictiaceae</taxon>
        <taxon>Pyrolobus</taxon>
    </lineage>
</organism>
<dbReference type="AlphaFoldDB" id="G0EGG5"/>
<keyword evidence="1" id="KW-0547">Nucleotide-binding</keyword>
<dbReference type="InterPro" id="IPR027417">
    <property type="entry name" value="P-loop_NTPase"/>
</dbReference>
<dbReference type="GO" id="GO:0016887">
    <property type="term" value="F:ATP hydrolysis activity"/>
    <property type="evidence" value="ECO:0007669"/>
    <property type="project" value="InterPro"/>
</dbReference>
<dbReference type="GO" id="GO:0005524">
    <property type="term" value="F:ATP binding"/>
    <property type="evidence" value="ECO:0007669"/>
    <property type="project" value="UniProtKB-KW"/>
</dbReference>
<keyword evidence="2" id="KW-0067">ATP-binding</keyword>
<dbReference type="Pfam" id="PF00005">
    <property type="entry name" value="ABC_tran"/>
    <property type="match status" value="1"/>
</dbReference>
<protein>
    <submittedName>
        <fullName evidence="4">ABC transporter-related protein</fullName>
    </submittedName>
</protein>
<dbReference type="PANTHER" id="PTHR43158:SF2">
    <property type="entry name" value="SKFA PEPTIDE EXPORT ATP-BINDING PROTEIN SKFE"/>
    <property type="match status" value="1"/>
</dbReference>
<dbReference type="OrthoDB" id="18209at2157"/>
<dbReference type="EMBL" id="CP002838">
    <property type="protein sequence ID" value="AEM38339.1"/>
    <property type="molecule type" value="Genomic_DNA"/>
</dbReference>
<evidence type="ECO:0000256" key="2">
    <source>
        <dbReference type="ARBA" id="ARBA00022840"/>
    </source>
</evidence>
<reference evidence="4 5" key="1">
    <citation type="journal article" date="2011" name="Stand. Genomic Sci.">
        <title>Complete genome sequence of the hyperthermophilic chemolithoautotroph Pyrolobus fumarii type strain (1A).</title>
        <authorList>
            <person name="Anderson I."/>
            <person name="Goker M."/>
            <person name="Nolan M."/>
            <person name="Lucas S."/>
            <person name="Hammon N."/>
            <person name="Deshpande S."/>
            <person name="Cheng J.F."/>
            <person name="Tapia R."/>
            <person name="Han C."/>
            <person name="Goodwin L."/>
            <person name="Pitluck S."/>
            <person name="Huntemann M."/>
            <person name="Liolios K."/>
            <person name="Ivanova N."/>
            <person name="Pagani I."/>
            <person name="Mavromatis K."/>
            <person name="Ovchinikova G."/>
            <person name="Pati A."/>
            <person name="Chen A."/>
            <person name="Palaniappan K."/>
            <person name="Land M."/>
            <person name="Hauser L."/>
            <person name="Brambilla E.M."/>
            <person name="Huber H."/>
            <person name="Yasawong M."/>
            <person name="Rohde M."/>
            <person name="Spring S."/>
            <person name="Abt B."/>
            <person name="Sikorski J."/>
            <person name="Wirth R."/>
            <person name="Detter J.C."/>
            <person name="Woyke T."/>
            <person name="Bristow J."/>
            <person name="Eisen J.A."/>
            <person name="Markowitz V."/>
            <person name="Hugenholtz P."/>
            <person name="Kyrpides N.C."/>
            <person name="Klenk H.P."/>
            <person name="Lapidus A."/>
        </authorList>
    </citation>
    <scope>NUCLEOTIDE SEQUENCE [LARGE SCALE GENOMIC DNA]</scope>
    <source>
        <strain evidence="5">DSM 11204 / 1A</strain>
    </source>
</reference>
<sequence length="222" mass="25062">MANVEILLENIVKRRGRFTLRIDRLRIGERLVLVAGPNGSGKSTLLSLMAGVLRPNRGRIEYNVGGERLSVEEAWSKLRLGFLLDSVEPPDATVEQLLDMTCLNDCSDVIEGLGLRKVLAERYATLSTGYRKRVKLALAYARRPRVALIDEPFNGIDYDSIWAIREFITEQAEERYTLTIIASHIDPGLDFQRVIILQDGRITYDGDPQESPVPRMCTPYRG</sequence>
<dbReference type="SMART" id="SM00382">
    <property type="entry name" value="AAA"/>
    <property type="match status" value="1"/>
</dbReference>
<name>G0EGG5_PYRF1</name>
<dbReference type="HOGENOM" id="CLU_000604_1_2_2"/>
<evidence type="ECO:0000256" key="1">
    <source>
        <dbReference type="ARBA" id="ARBA00022741"/>
    </source>
</evidence>
<dbReference type="eggNOG" id="arCOG00194">
    <property type="taxonomic scope" value="Archaea"/>
</dbReference>
<dbReference type="InParanoid" id="G0EGG5"/>
<gene>
    <name evidence="4" type="ordered locus">Pyrfu_0468</name>
</gene>